<dbReference type="OrthoDB" id="10542925at2759"/>
<evidence type="ECO:0000313" key="2">
    <source>
        <dbReference type="Proteomes" id="UP000054324"/>
    </source>
</evidence>
<gene>
    <name evidence="1" type="ORF">T265_12714</name>
</gene>
<dbReference type="CTD" id="20326882"/>
<proteinExistence type="predicted"/>
<feature type="non-terminal residue" evidence="1">
    <location>
        <position position="1"/>
    </location>
</feature>
<name>A0A075A401_OPIVI</name>
<protein>
    <submittedName>
        <fullName evidence="1">Uncharacterized protein</fullName>
    </submittedName>
</protein>
<dbReference type="AlphaFoldDB" id="A0A075A401"/>
<reference evidence="1 2" key="1">
    <citation type="submission" date="2013-11" db="EMBL/GenBank/DDBJ databases">
        <title>Opisthorchis viverrini - life in the bile duct.</title>
        <authorList>
            <person name="Young N.D."/>
            <person name="Nagarajan N."/>
            <person name="Lin S.J."/>
            <person name="Korhonen P.K."/>
            <person name="Jex A.R."/>
            <person name="Hall R.S."/>
            <person name="Safavi-Hemami H."/>
            <person name="Kaewkong W."/>
            <person name="Bertrand D."/>
            <person name="Gao S."/>
            <person name="Seet Q."/>
            <person name="Wongkham S."/>
            <person name="Teh B.T."/>
            <person name="Wongkham C."/>
            <person name="Intapan P.M."/>
            <person name="Maleewong W."/>
            <person name="Yang X."/>
            <person name="Hu M."/>
            <person name="Wang Z."/>
            <person name="Hofmann A."/>
            <person name="Sternberg P.W."/>
            <person name="Tan P."/>
            <person name="Wang J."/>
            <person name="Gasser R.B."/>
        </authorList>
    </citation>
    <scope>NUCLEOTIDE SEQUENCE [LARGE SCALE GENOMIC DNA]</scope>
</reference>
<dbReference type="Proteomes" id="UP000054324">
    <property type="component" value="Unassembled WGS sequence"/>
</dbReference>
<evidence type="ECO:0000313" key="1">
    <source>
        <dbReference type="EMBL" id="KER33007.1"/>
    </source>
</evidence>
<feature type="non-terminal residue" evidence="1">
    <location>
        <position position="97"/>
    </location>
</feature>
<sequence>VLLIRLLKIHRQPTIGFALLGTHQAQSPGFRQPYVLCEIKLHEIINERFSWVPVIKNKSYYNRFSALTVVGFATKAVSANPISIFETFAYPDTSNKV</sequence>
<dbReference type="KEGG" id="ovi:T265_12714"/>
<dbReference type="STRING" id="6198.A0A075A401"/>
<dbReference type="EMBL" id="KL596629">
    <property type="protein sequence ID" value="KER33007.1"/>
    <property type="molecule type" value="Genomic_DNA"/>
</dbReference>
<dbReference type="GeneID" id="20326882"/>
<keyword evidence="2" id="KW-1185">Reference proteome</keyword>
<accession>A0A075A401</accession>
<organism evidence="1 2">
    <name type="scientific">Opisthorchis viverrini</name>
    <name type="common">Southeast Asian liver fluke</name>
    <dbReference type="NCBI Taxonomy" id="6198"/>
    <lineage>
        <taxon>Eukaryota</taxon>
        <taxon>Metazoa</taxon>
        <taxon>Spiralia</taxon>
        <taxon>Lophotrochozoa</taxon>
        <taxon>Platyhelminthes</taxon>
        <taxon>Trematoda</taxon>
        <taxon>Digenea</taxon>
        <taxon>Opisthorchiida</taxon>
        <taxon>Opisthorchiata</taxon>
        <taxon>Opisthorchiidae</taxon>
        <taxon>Opisthorchis</taxon>
    </lineage>
</organism>
<dbReference type="RefSeq" id="XP_009163328.1">
    <property type="nucleotide sequence ID" value="XM_009165064.1"/>
</dbReference>